<dbReference type="SUPFAM" id="SSF52833">
    <property type="entry name" value="Thioredoxin-like"/>
    <property type="match status" value="1"/>
</dbReference>
<dbReference type="SFLD" id="SFLDG00358">
    <property type="entry name" value="Main_(cytGST)"/>
    <property type="match status" value="1"/>
</dbReference>
<dbReference type="SFLD" id="SFLDG01150">
    <property type="entry name" value="Main.1:_Beta-like"/>
    <property type="match status" value="1"/>
</dbReference>
<dbReference type="InterPro" id="IPR040079">
    <property type="entry name" value="Glutathione_S-Trfase"/>
</dbReference>
<dbReference type="EMBL" id="CP076134">
    <property type="protein sequence ID" value="QWG15711.1"/>
    <property type="molecule type" value="Genomic_DNA"/>
</dbReference>
<dbReference type="PANTHER" id="PTHR44051">
    <property type="entry name" value="GLUTATHIONE S-TRANSFERASE-RELATED"/>
    <property type="match status" value="1"/>
</dbReference>
<dbReference type="SUPFAM" id="SSF47616">
    <property type="entry name" value="GST C-terminal domain-like"/>
    <property type="match status" value="1"/>
</dbReference>
<dbReference type="RefSeq" id="WP_215624194.1">
    <property type="nucleotide sequence ID" value="NZ_CP076134.1"/>
</dbReference>
<dbReference type="InterPro" id="IPR004045">
    <property type="entry name" value="Glutathione_S-Trfase_N"/>
</dbReference>
<evidence type="ECO:0000259" key="1">
    <source>
        <dbReference type="PROSITE" id="PS50404"/>
    </source>
</evidence>
<dbReference type="InterPro" id="IPR036282">
    <property type="entry name" value="Glutathione-S-Trfase_C_sf"/>
</dbReference>
<dbReference type="CDD" id="cd03057">
    <property type="entry name" value="GST_N_Beta"/>
    <property type="match status" value="1"/>
</dbReference>
<evidence type="ECO:0000313" key="3">
    <source>
        <dbReference type="Proteomes" id="UP000680839"/>
    </source>
</evidence>
<proteinExistence type="predicted"/>
<sequence>MKLYMTPGSCSTAIHIILEELEETFEAHVVNLPAGEQFKPDYVAINPKSTIPTLVRRDGTSLTEVPAIAYWLARSYPRARLWPNGIESECRLIEAMAYVVGTIHGQGFARIFATSTFARNPADHDSVRDLGRDIVAKGFAILNNTIETGPYLAGDYSVADAILFYVEFWADKTNIALPDSLVTHYMRMLARPAVQRVLREEGYNTATLARFSRREDQDAG</sequence>
<dbReference type="SFLD" id="SFLDS00019">
    <property type="entry name" value="Glutathione_Transferase_(cytos"/>
    <property type="match status" value="1"/>
</dbReference>
<name>A0A975NJK5_9BRAD</name>
<dbReference type="Gene3D" id="3.40.30.10">
    <property type="entry name" value="Glutaredoxin"/>
    <property type="match status" value="1"/>
</dbReference>
<dbReference type="Gene3D" id="1.20.1050.10">
    <property type="match status" value="1"/>
</dbReference>
<dbReference type="PROSITE" id="PS50404">
    <property type="entry name" value="GST_NTER"/>
    <property type="match status" value="1"/>
</dbReference>
<dbReference type="Proteomes" id="UP000680839">
    <property type="component" value="Chromosome"/>
</dbReference>
<feature type="domain" description="GST N-terminal" evidence="1">
    <location>
        <begin position="1"/>
        <end position="80"/>
    </location>
</feature>
<dbReference type="Pfam" id="PF13409">
    <property type="entry name" value="GST_N_2"/>
    <property type="match status" value="1"/>
</dbReference>
<organism evidence="2 3">
    <name type="scientific">Bradyrhizobium sediminis</name>
    <dbReference type="NCBI Taxonomy" id="2840469"/>
    <lineage>
        <taxon>Bacteria</taxon>
        <taxon>Pseudomonadati</taxon>
        <taxon>Pseudomonadota</taxon>
        <taxon>Alphaproteobacteria</taxon>
        <taxon>Hyphomicrobiales</taxon>
        <taxon>Nitrobacteraceae</taxon>
        <taxon>Bradyrhizobium</taxon>
    </lineage>
</organism>
<dbReference type="AlphaFoldDB" id="A0A975NJK5"/>
<gene>
    <name evidence="2" type="ORF">KMZ29_08430</name>
</gene>
<dbReference type="PANTHER" id="PTHR44051:SF8">
    <property type="entry name" value="GLUTATHIONE S-TRANSFERASE GSTA"/>
    <property type="match status" value="1"/>
</dbReference>
<protein>
    <submittedName>
        <fullName evidence="2">Glutathione S-transferase N-terminal domain-containing protein</fullName>
    </submittedName>
</protein>
<reference evidence="2" key="1">
    <citation type="submission" date="2021-06" db="EMBL/GenBank/DDBJ databases">
        <title>Bradyrhizobium sp. S2-20-1 Genome sequencing.</title>
        <authorList>
            <person name="Jin L."/>
        </authorList>
    </citation>
    <scope>NUCLEOTIDE SEQUENCE</scope>
    <source>
        <strain evidence="2">S2-20-1</strain>
    </source>
</reference>
<dbReference type="CDD" id="cd03188">
    <property type="entry name" value="GST_C_Beta"/>
    <property type="match status" value="1"/>
</dbReference>
<dbReference type="InterPro" id="IPR036249">
    <property type="entry name" value="Thioredoxin-like_sf"/>
</dbReference>
<accession>A0A975NJK5</accession>
<evidence type="ECO:0000313" key="2">
    <source>
        <dbReference type="EMBL" id="QWG15711.1"/>
    </source>
</evidence>